<name>A0A5K7Z3W7_9BACT</name>
<proteinExistence type="predicted"/>
<gene>
    <name evidence="2" type="ORF">DSCW_16780</name>
</gene>
<dbReference type="OrthoDB" id="8976726at2"/>
<dbReference type="EMBL" id="AP021875">
    <property type="protein sequence ID" value="BBO74261.1"/>
    <property type="molecule type" value="Genomic_DNA"/>
</dbReference>
<keyword evidence="3" id="KW-1185">Reference proteome</keyword>
<reference evidence="2 3" key="1">
    <citation type="submission" date="2019-11" db="EMBL/GenBank/DDBJ databases">
        <title>Comparative genomics of hydrocarbon-degrading Desulfosarcina strains.</title>
        <authorList>
            <person name="Watanabe M."/>
            <person name="Kojima H."/>
            <person name="Fukui M."/>
        </authorList>
    </citation>
    <scope>NUCLEOTIDE SEQUENCE [LARGE SCALE GENOMIC DNA]</scope>
    <source>
        <strain evidence="2 3">PP31</strain>
    </source>
</reference>
<evidence type="ECO:0000313" key="3">
    <source>
        <dbReference type="Proteomes" id="UP000427769"/>
    </source>
</evidence>
<organism evidence="2 3">
    <name type="scientific">Desulfosarcina widdelii</name>
    <dbReference type="NCBI Taxonomy" id="947919"/>
    <lineage>
        <taxon>Bacteria</taxon>
        <taxon>Pseudomonadati</taxon>
        <taxon>Thermodesulfobacteriota</taxon>
        <taxon>Desulfobacteria</taxon>
        <taxon>Desulfobacterales</taxon>
        <taxon>Desulfosarcinaceae</taxon>
        <taxon>Desulfosarcina</taxon>
    </lineage>
</organism>
<dbReference type="Proteomes" id="UP000427769">
    <property type="component" value="Chromosome"/>
</dbReference>
<evidence type="ECO:0000256" key="1">
    <source>
        <dbReference type="SAM" id="SignalP"/>
    </source>
</evidence>
<dbReference type="AlphaFoldDB" id="A0A5K7Z3W7"/>
<protein>
    <recommendedName>
        <fullName evidence="4">Lipoprotein</fullName>
    </recommendedName>
</protein>
<dbReference type="RefSeq" id="WP_155303303.1">
    <property type="nucleotide sequence ID" value="NZ_AP021875.1"/>
</dbReference>
<accession>A0A5K7Z3W7</accession>
<evidence type="ECO:0008006" key="4">
    <source>
        <dbReference type="Google" id="ProtNLM"/>
    </source>
</evidence>
<keyword evidence="1" id="KW-0732">Signal</keyword>
<sequence>MTRSILLLTVCLVVLMPVPPPGIALAGEGTGDRPMAIVTGCSYTAGLNETSETAQALALYCAKQKAVGLSADRLTNAGLLMVDADRQMEVFCLVADAIHPELLENSVDDKSRTYTVKIKSSLSLTDFAKAEIRNDSLEKEEANFSLKEELEPVVEPAIAPALELSRAYRYIRNRHWRMAIIYMDHLEEKYPRWGALYMAKATAYLGLHEQQRAILALKSACDLGVNDACLKMHALDSSE</sequence>
<dbReference type="KEGG" id="dwd:DSCW_16780"/>
<feature type="chain" id="PRO_5024467899" description="Lipoprotein" evidence="1">
    <location>
        <begin position="27"/>
        <end position="239"/>
    </location>
</feature>
<feature type="signal peptide" evidence="1">
    <location>
        <begin position="1"/>
        <end position="26"/>
    </location>
</feature>
<dbReference type="InterPro" id="IPR011990">
    <property type="entry name" value="TPR-like_helical_dom_sf"/>
</dbReference>
<dbReference type="SUPFAM" id="SSF48452">
    <property type="entry name" value="TPR-like"/>
    <property type="match status" value="1"/>
</dbReference>
<evidence type="ECO:0000313" key="2">
    <source>
        <dbReference type="EMBL" id="BBO74261.1"/>
    </source>
</evidence>